<name>A0A0A0J8U3_9MICO</name>
<dbReference type="STRING" id="1385520.N802_14185"/>
<feature type="region of interest" description="Disordered" evidence="1">
    <location>
        <begin position="25"/>
        <end position="81"/>
    </location>
</feature>
<reference evidence="2 3" key="1">
    <citation type="submission" date="2013-08" db="EMBL/GenBank/DDBJ databases">
        <title>The genome sequence of Knoellia sinensis.</title>
        <authorList>
            <person name="Zhu W."/>
            <person name="Wang G."/>
        </authorList>
    </citation>
    <scope>NUCLEOTIDE SEQUENCE [LARGE SCALE GENOMIC DNA]</scope>
    <source>
        <strain evidence="2 3">KCTC 19936</strain>
    </source>
</reference>
<dbReference type="OrthoDB" id="5244810at2"/>
<evidence type="ECO:0000313" key="2">
    <source>
        <dbReference type="EMBL" id="KGN33194.1"/>
    </source>
</evidence>
<dbReference type="Proteomes" id="UP000030002">
    <property type="component" value="Unassembled WGS sequence"/>
</dbReference>
<dbReference type="AlphaFoldDB" id="A0A0A0J8U3"/>
<evidence type="ECO:0000313" key="3">
    <source>
        <dbReference type="Proteomes" id="UP000030002"/>
    </source>
</evidence>
<organism evidence="2 3">
    <name type="scientific">Knoellia sinensis KCTC 19936</name>
    <dbReference type="NCBI Taxonomy" id="1385520"/>
    <lineage>
        <taxon>Bacteria</taxon>
        <taxon>Bacillati</taxon>
        <taxon>Actinomycetota</taxon>
        <taxon>Actinomycetes</taxon>
        <taxon>Micrococcales</taxon>
        <taxon>Intrasporangiaceae</taxon>
        <taxon>Knoellia</taxon>
    </lineage>
</organism>
<sequence>MDAEARVDAAVGSVAEEAARLLAALGRPAGGHNEPTPGSGPEAPTADGARGDDSADHAAGAGGAGPADTQAPGRDGHAQHVHVAMGDAETCTWCPVCRSISVLRGVSPETLARLADLATAAATVLTEMAGRHTESAGEARPGAPERTPRSEAITVVDEDDQS</sequence>
<comment type="caution">
    <text evidence="2">The sequence shown here is derived from an EMBL/GenBank/DDBJ whole genome shotgun (WGS) entry which is preliminary data.</text>
</comment>
<evidence type="ECO:0000256" key="1">
    <source>
        <dbReference type="SAM" id="MobiDB-lite"/>
    </source>
</evidence>
<dbReference type="RefSeq" id="WP_035914019.1">
    <property type="nucleotide sequence ID" value="NZ_AVPJ01000004.1"/>
</dbReference>
<feature type="region of interest" description="Disordered" evidence="1">
    <location>
        <begin position="130"/>
        <end position="162"/>
    </location>
</feature>
<gene>
    <name evidence="2" type="ORF">N802_14185</name>
</gene>
<dbReference type="eggNOG" id="ENOG5033H36">
    <property type="taxonomic scope" value="Bacteria"/>
</dbReference>
<proteinExistence type="predicted"/>
<keyword evidence="3" id="KW-1185">Reference proteome</keyword>
<protein>
    <submittedName>
        <fullName evidence="2">Uncharacterized protein</fullName>
    </submittedName>
</protein>
<accession>A0A0A0J8U3</accession>
<dbReference type="EMBL" id="AVPJ01000004">
    <property type="protein sequence ID" value="KGN33194.1"/>
    <property type="molecule type" value="Genomic_DNA"/>
</dbReference>